<dbReference type="GO" id="GO:0006508">
    <property type="term" value="P:proteolysis"/>
    <property type="evidence" value="ECO:0007669"/>
    <property type="project" value="InterPro"/>
</dbReference>
<dbReference type="Proteomes" id="UP000530564">
    <property type="component" value="Unassembled WGS sequence"/>
</dbReference>
<dbReference type="GO" id="GO:0004185">
    <property type="term" value="F:serine-type carboxypeptidase activity"/>
    <property type="evidence" value="ECO:0007669"/>
    <property type="project" value="InterPro"/>
</dbReference>
<keyword evidence="2" id="KW-0121">Carboxypeptidase</keyword>
<reference evidence="2 3" key="1">
    <citation type="submission" date="2020-08" db="EMBL/GenBank/DDBJ databases">
        <title>Genomic Encyclopedia of Type Strains, Phase IV (KMG-IV): sequencing the most valuable type-strain genomes for metagenomic binning, comparative biology and taxonomic classification.</title>
        <authorList>
            <person name="Goeker M."/>
        </authorList>
    </citation>
    <scope>NUCLEOTIDE SEQUENCE [LARGE SCALE GENOMIC DNA]</scope>
    <source>
        <strain evidence="2 3">DSM 21793</strain>
    </source>
</reference>
<keyword evidence="3" id="KW-1185">Reference proteome</keyword>
<accession>A0A839ZZX8</accession>
<dbReference type="Gene3D" id="3.40.50.1820">
    <property type="entry name" value="alpha/beta hydrolase"/>
    <property type="match status" value="1"/>
</dbReference>
<protein>
    <submittedName>
        <fullName evidence="2">Carboxypeptidase C (Cathepsin A)</fullName>
    </submittedName>
</protein>
<keyword evidence="2" id="KW-0378">Hydrolase</keyword>
<dbReference type="Pfam" id="PF00450">
    <property type="entry name" value="Peptidase_S10"/>
    <property type="match status" value="1"/>
</dbReference>
<name>A0A839ZZX8_9CAUL</name>
<dbReference type="InterPro" id="IPR029058">
    <property type="entry name" value="AB_hydrolase_fold"/>
</dbReference>
<dbReference type="SUPFAM" id="SSF53474">
    <property type="entry name" value="alpha/beta-Hydrolases"/>
    <property type="match status" value="1"/>
</dbReference>
<evidence type="ECO:0000313" key="2">
    <source>
        <dbReference type="EMBL" id="MBB3892175.1"/>
    </source>
</evidence>
<dbReference type="EMBL" id="JACIDK010000004">
    <property type="protein sequence ID" value="MBB3892175.1"/>
    <property type="molecule type" value="Genomic_DNA"/>
</dbReference>
<feature type="chain" id="PRO_5032703822" evidence="1">
    <location>
        <begin position="26"/>
        <end position="489"/>
    </location>
</feature>
<keyword evidence="2" id="KW-0645">Protease</keyword>
<dbReference type="InterPro" id="IPR001563">
    <property type="entry name" value="Peptidase_S10"/>
</dbReference>
<evidence type="ECO:0000256" key="1">
    <source>
        <dbReference type="SAM" id="SignalP"/>
    </source>
</evidence>
<sequence>MRASLRAMFLGACLTAISVGGTAYAEPAAASAARAPVVAVTKHVGTFNGQKVAYKAIVAETLLTDSAGAQTGSLVTTAYVREGVAAAERPVLFLFNGGPGASTTPLHFGAFGPKKRTEDGPNQLMVDNPDSILDAVDLVFIDPIGTGYSRALPGVDGKRFWSRDGDAASVKTVMAQWLKANGREASPRYMLGQSYGTTRAALVADIGADLKLDGVLLFALVGYPPGREMPFVTTLPTFATTAWHHGKVDRAGRSVQQVHDEAVEFARTAYVTALIKGASLPAAEKRAVAEKMSALIGLPAEFILAKDLRLSREDFIFNLLKDQGLRTGQLDGRATARLDAPAKQPPYDDPGMNYAAPRAPGPAPTGALKIAKGMSALESYYKDTLKFRTAETYNSLNLDVNSAWDHQGMADVNGLLGKAMQASPKMRLFWAAGYFDVTTPPYGARYALDQAGVPGERLTAAYFDGGHSVFTDPGNHAALSAAVRKFVRP</sequence>
<dbReference type="AlphaFoldDB" id="A0A839ZZX8"/>
<feature type="signal peptide" evidence="1">
    <location>
        <begin position="1"/>
        <end position="25"/>
    </location>
</feature>
<gene>
    <name evidence="2" type="ORF">GGQ61_002908</name>
</gene>
<keyword evidence="1" id="KW-0732">Signal</keyword>
<organism evidence="2 3">
    <name type="scientific">Phenylobacterium haematophilum</name>
    <dbReference type="NCBI Taxonomy" id="98513"/>
    <lineage>
        <taxon>Bacteria</taxon>
        <taxon>Pseudomonadati</taxon>
        <taxon>Pseudomonadota</taxon>
        <taxon>Alphaproteobacteria</taxon>
        <taxon>Caulobacterales</taxon>
        <taxon>Caulobacteraceae</taxon>
        <taxon>Phenylobacterium</taxon>
    </lineage>
</organism>
<dbReference type="RefSeq" id="WP_183773991.1">
    <property type="nucleotide sequence ID" value="NZ_JACIDK010000004.1"/>
</dbReference>
<comment type="caution">
    <text evidence="2">The sequence shown here is derived from an EMBL/GenBank/DDBJ whole genome shotgun (WGS) entry which is preliminary data.</text>
</comment>
<evidence type="ECO:0000313" key="3">
    <source>
        <dbReference type="Proteomes" id="UP000530564"/>
    </source>
</evidence>
<proteinExistence type="predicted"/>